<accession>A0A2A5AXW6</accession>
<keyword evidence="1" id="KW-0732">Signal</keyword>
<dbReference type="InterPro" id="IPR050789">
    <property type="entry name" value="Diverse_Enzym_Activities"/>
</dbReference>
<sequence>MKINKILAVAVAICATGGVWADHHEGGHESSIKMIDSSTFGIDSSEIQSIREKMQAAVDGNFVAGNIILVGNSDGVGVLETVGTQGPDQTTPMDDQTIFRIYSMTKPIVSVATMSMVEDGLIAIEDPVSKYIPEFANMVIIDEETGETTAAQNEMTVQHLLTHESGLIYGIFDPESSLGRQYFQAGSLRFDITALELAKNLAALPLRFEPGTKWNYSRSTDVLGAVIEVAAGKSLDVILKERIFDPLGMDETTFYVDQAKASRIANPIHGDMGDPLDVMPMLSGGGGLHSTTEDYVRFATMLLNGGEYNGARIIDQSTLDRMTQKFMGDNVNRDAFFFGPVGDWGLGFHLQPIPGADNEGPFNFGWQGVGGTVFIVDPVNDFFMIYMAQVRGGPRGAEMDLTSSQRAVYEAMLD</sequence>
<feature type="signal peptide" evidence="1">
    <location>
        <begin position="1"/>
        <end position="21"/>
    </location>
</feature>
<dbReference type="Proteomes" id="UP000218327">
    <property type="component" value="Unassembled WGS sequence"/>
</dbReference>
<evidence type="ECO:0000313" key="4">
    <source>
        <dbReference type="Proteomes" id="UP000218327"/>
    </source>
</evidence>
<keyword evidence="3" id="KW-0378">Hydrolase</keyword>
<comment type="caution">
    <text evidence="3">The sequence shown here is derived from an EMBL/GenBank/DDBJ whole genome shotgun (WGS) entry which is preliminary data.</text>
</comment>
<evidence type="ECO:0000313" key="3">
    <source>
        <dbReference type="EMBL" id="PCJ23638.1"/>
    </source>
</evidence>
<reference evidence="4" key="1">
    <citation type="submission" date="2017-08" db="EMBL/GenBank/DDBJ databases">
        <title>A dynamic microbial community with high functional redundancy inhabits the cold, oxic subseafloor aquifer.</title>
        <authorList>
            <person name="Tully B.J."/>
            <person name="Wheat C.G."/>
            <person name="Glazer B.T."/>
            <person name="Huber J.A."/>
        </authorList>
    </citation>
    <scope>NUCLEOTIDE SEQUENCE [LARGE SCALE GENOMIC DNA]</scope>
</reference>
<protein>
    <submittedName>
        <fullName evidence="3">Serine hydrolase</fullName>
    </submittedName>
</protein>
<dbReference type="Pfam" id="PF00144">
    <property type="entry name" value="Beta-lactamase"/>
    <property type="match status" value="1"/>
</dbReference>
<dbReference type="EMBL" id="NVVJ01000036">
    <property type="protein sequence ID" value="PCJ23638.1"/>
    <property type="molecule type" value="Genomic_DNA"/>
</dbReference>
<feature type="chain" id="PRO_5012833882" evidence="1">
    <location>
        <begin position="22"/>
        <end position="414"/>
    </location>
</feature>
<evidence type="ECO:0000259" key="2">
    <source>
        <dbReference type="Pfam" id="PF00144"/>
    </source>
</evidence>
<evidence type="ECO:0000256" key="1">
    <source>
        <dbReference type="SAM" id="SignalP"/>
    </source>
</evidence>
<dbReference type="AlphaFoldDB" id="A0A2A5AXW6"/>
<proteinExistence type="predicted"/>
<name>A0A2A5AXW6_9GAMM</name>
<dbReference type="InterPro" id="IPR001466">
    <property type="entry name" value="Beta-lactam-related"/>
</dbReference>
<dbReference type="PANTHER" id="PTHR43283">
    <property type="entry name" value="BETA-LACTAMASE-RELATED"/>
    <property type="match status" value="1"/>
</dbReference>
<feature type="domain" description="Beta-lactamase-related" evidence="2">
    <location>
        <begin position="74"/>
        <end position="400"/>
    </location>
</feature>
<organism evidence="3 4">
    <name type="scientific">SAR86 cluster bacterium</name>
    <dbReference type="NCBI Taxonomy" id="2030880"/>
    <lineage>
        <taxon>Bacteria</taxon>
        <taxon>Pseudomonadati</taxon>
        <taxon>Pseudomonadota</taxon>
        <taxon>Gammaproteobacteria</taxon>
        <taxon>SAR86 cluster</taxon>
    </lineage>
</organism>
<gene>
    <name evidence="3" type="ORF">COA96_11355</name>
</gene>
<dbReference type="PANTHER" id="PTHR43283:SF3">
    <property type="entry name" value="BETA-LACTAMASE FAMILY PROTEIN (AFU_ORTHOLOGUE AFUA_5G07500)"/>
    <property type="match status" value="1"/>
</dbReference>
<dbReference type="GO" id="GO:0016787">
    <property type="term" value="F:hydrolase activity"/>
    <property type="evidence" value="ECO:0007669"/>
    <property type="project" value="UniProtKB-KW"/>
</dbReference>
<dbReference type="Gene3D" id="3.40.710.10">
    <property type="entry name" value="DD-peptidase/beta-lactamase superfamily"/>
    <property type="match status" value="1"/>
</dbReference>
<dbReference type="InterPro" id="IPR012338">
    <property type="entry name" value="Beta-lactam/transpept-like"/>
</dbReference>
<dbReference type="SUPFAM" id="SSF56601">
    <property type="entry name" value="beta-lactamase/transpeptidase-like"/>
    <property type="match status" value="1"/>
</dbReference>